<sequence>MASPTISSMDQYTSSSKDEKISPHHGEAGSSDTEKGESREVFQENVDGVEFRTVSWQRATVVFLKINFAMSILAIPGALGALGSVGGSLCIVGYTSLNVYTALVLGDFKHNHTECHTLADMMGLIWGRWGRELVGVQIIVAQVLISAGGIVTSAIGLNALSDHGACTVVFALVSAILITLFSSIRTFARLGWLTWFGFITFVLGVFIFVVAVTQVDRPAAAPKTGDFELGWAPIAYPSFVVGMINATNIFISTCGSSMFLPVISEMKRPHDYRKACLVAGFIVGAMYLSFSLVIYRWCGTWISTPAFGSAGPLIKKIAYGVSLPGLILGVGIYQHVAAKYAFVRILRDSEHLQANTFTHWSTWLGINLALGTAAFIVAEAVPILNYLLGLAGSLCFAPFSLVFPALLWMYDFKSYKTGTLGQKVKYALHVLIMILGFYMIVAGTYSVGILIKEAFDTGAIAKVFDCADNSGFVQ</sequence>
<comment type="subcellular location">
    <subcellularLocation>
        <location evidence="1">Membrane</location>
        <topology evidence="1">Multi-pass membrane protein</topology>
    </subcellularLocation>
</comment>
<dbReference type="AlphaFoldDB" id="A0A0D2YG83"/>
<dbReference type="Pfam" id="PF01490">
    <property type="entry name" value="Aa_trans"/>
    <property type="match status" value="1"/>
</dbReference>
<name>A0A0D2YG83_FUSOF</name>
<dbReference type="GO" id="GO:0016020">
    <property type="term" value="C:membrane"/>
    <property type="evidence" value="ECO:0007669"/>
    <property type="project" value="UniProtKB-SubCell"/>
</dbReference>
<feature type="transmembrane region" description="Helical" evidence="7">
    <location>
        <begin position="357"/>
        <end position="377"/>
    </location>
</feature>
<evidence type="ECO:0000313" key="9">
    <source>
        <dbReference type="Proteomes" id="UP000002489"/>
    </source>
</evidence>
<feature type="region of interest" description="Disordered" evidence="6">
    <location>
        <begin position="1"/>
        <end position="39"/>
    </location>
</feature>
<evidence type="ECO:0000256" key="2">
    <source>
        <dbReference type="ARBA" id="ARBA00008066"/>
    </source>
</evidence>
<comment type="similarity">
    <text evidence="2">Belongs to the amino acid/polyamine transporter 2 family.</text>
</comment>
<protein>
    <submittedName>
        <fullName evidence="8">Uncharacterized protein</fullName>
    </submittedName>
</protein>
<evidence type="ECO:0000256" key="1">
    <source>
        <dbReference type="ARBA" id="ARBA00004141"/>
    </source>
</evidence>
<dbReference type="VEuPathDB" id="FungiDB:FOXG_15322"/>
<accession>A0A0D2YG83</accession>
<dbReference type="PANTHER" id="PTHR22950:SF697">
    <property type="entry name" value="AMINO ACID TRANSPORTER (EUROFUNG)"/>
    <property type="match status" value="1"/>
</dbReference>
<feature type="compositionally biased region" description="Polar residues" evidence="6">
    <location>
        <begin position="1"/>
        <end position="15"/>
    </location>
</feature>
<evidence type="ECO:0000256" key="7">
    <source>
        <dbReference type="SAM" id="Phobius"/>
    </source>
</evidence>
<dbReference type="FunFam" id="1.20.1740.10:FF:000039">
    <property type="entry name" value="Neutral amino acid transporter (Eurofung)"/>
    <property type="match status" value="1"/>
</dbReference>
<dbReference type="Proteomes" id="UP000002489">
    <property type="component" value="Unassembled WGS sequence"/>
</dbReference>
<feature type="transmembrane region" description="Helical" evidence="7">
    <location>
        <begin position="234"/>
        <end position="263"/>
    </location>
</feature>
<evidence type="ECO:0000256" key="3">
    <source>
        <dbReference type="ARBA" id="ARBA00022692"/>
    </source>
</evidence>
<keyword evidence="3 7" id="KW-0812">Transmembrane</keyword>
<feature type="transmembrane region" description="Helical" evidence="7">
    <location>
        <begin position="383"/>
        <end position="409"/>
    </location>
</feature>
<feature type="transmembrane region" description="Helical" evidence="7">
    <location>
        <begin position="275"/>
        <end position="297"/>
    </location>
</feature>
<dbReference type="InterPro" id="IPR013057">
    <property type="entry name" value="AA_transpt_TM"/>
</dbReference>
<keyword evidence="5 7" id="KW-0472">Membrane</keyword>
<organism evidence="8 9">
    <name type="scientific">Fusarium oxysporum (strain Fo5176)</name>
    <name type="common">Fusarium vascular wilt</name>
    <dbReference type="NCBI Taxonomy" id="660025"/>
    <lineage>
        <taxon>Eukaryota</taxon>
        <taxon>Fungi</taxon>
        <taxon>Dikarya</taxon>
        <taxon>Ascomycota</taxon>
        <taxon>Pezizomycotina</taxon>
        <taxon>Sordariomycetes</taxon>
        <taxon>Hypocreomycetidae</taxon>
        <taxon>Hypocreales</taxon>
        <taxon>Nectriaceae</taxon>
        <taxon>Fusarium</taxon>
        <taxon>Fusarium oxysporum species complex</taxon>
    </lineage>
</organism>
<proteinExistence type="inferred from homology"/>
<feature type="transmembrane region" description="Helical" evidence="7">
    <location>
        <begin position="193"/>
        <end position="214"/>
    </location>
</feature>
<reference evidence="8" key="2">
    <citation type="submission" date="2025-08" db="UniProtKB">
        <authorList>
            <consortium name="EnsemblFungi"/>
        </authorList>
    </citation>
    <scope>IDENTIFICATION</scope>
    <source>
        <strain evidence="8">4287 / CBS 123668 / FGSC 9935 / NRRL 34936</strain>
    </source>
</reference>
<evidence type="ECO:0000256" key="4">
    <source>
        <dbReference type="ARBA" id="ARBA00022989"/>
    </source>
</evidence>
<gene>
    <name evidence="8" type="primary">28956392</name>
</gene>
<evidence type="ECO:0000256" key="5">
    <source>
        <dbReference type="ARBA" id="ARBA00023136"/>
    </source>
</evidence>
<feature type="transmembrane region" description="Helical" evidence="7">
    <location>
        <begin position="133"/>
        <end position="156"/>
    </location>
</feature>
<dbReference type="EnsemblFungi" id="FOXG_15322T0">
    <property type="protein sequence ID" value="FOXG_15322P0"/>
    <property type="gene ID" value="FOXG_15322"/>
</dbReference>
<keyword evidence="4 7" id="KW-1133">Transmembrane helix</keyword>
<dbReference type="GO" id="GO:0015179">
    <property type="term" value="F:L-amino acid transmembrane transporter activity"/>
    <property type="evidence" value="ECO:0007669"/>
    <property type="project" value="TreeGrafter"/>
</dbReference>
<feature type="transmembrane region" description="Helical" evidence="7">
    <location>
        <begin position="430"/>
        <end position="451"/>
    </location>
</feature>
<feature type="compositionally biased region" description="Basic and acidic residues" evidence="6">
    <location>
        <begin position="16"/>
        <end position="39"/>
    </location>
</feature>
<evidence type="ECO:0000256" key="6">
    <source>
        <dbReference type="SAM" id="MobiDB-lite"/>
    </source>
</evidence>
<feature type="transmembrane region" description="Helical" evidence="7">
    <location>
        <begin position="317"/>
        <end position="336"/>
    </location>
</feature>
<evidence type="ECO:0000313" key="8">
    <source>
        <dbReference type="EnsemblFungi" id="FOXG_15322P0"/>
    </source>
</evidence>
<feature type="transmembrane region" description="Helical" evidence="7">
    <location>
        <begin position="162"/>
        <end position="181"/>
    </location>
</feature>
<reference evidence="9" key="1">
    <citation type="journal article" date="2012" name="Mol. Plant Microbe Interact.">
        <title>A highly conserved effector in Fusarium oxysporum is required for full virulence on Arabidopsis.</title>
        <authorList>
            <person name="Thatcher L.F."/>
            <person name="Gardiner D.M."/>
            <person name="Kazan K."/>
            <person name="Manners J."/>
        </authorList>
    </citation>
    <scope>NUCLEOTIDE SEQUENCE [LARGE SCALE GENOMIC DNA]</scope>
    <source>
        <strain evidence="9">Fo5176</strain>
    </source>
</reference>
<dbReference type="PANTHER" id="PTHR22950">
    <property type="entry name" value="AMINO ACID TRANSPORTER"/>
    <property type="match status" value="1"/>
</dbReference>